<dbReference type="Gene3D" id="2.120.10.30">
    <property type="entry name" value="TolB, C-terminal domain"/>
    <property type="match status" value="1"/>
</dbReference>
<dbReference type="PROSITE" id="PS51257">
    <property type="entry name" value="PROKAR_LIPOPROTEIN"/>
    <property type="match status" value="1"/>
</dbReference>
<proteinExistence type="predicted"/>
<name>A0A6J4N7C5_9ACTN</name>
<dbReference type="SUPFAM" id="SSF50952">
    <property type="entry name" value="Soluble quinoprotein glucose dehydrogenase"/>
    <property type="match status" value="1"/>
</dbReference>
<dbReference type="PANTHER" id="PTHR19328:SF13">
    <property type="entry name" value="HIPL1 PROTEIN"/>
    <property type="match status" value="1"/>
</dbReference>
<evidence type="ECO:0000313" key="4">
    <source>
        <dbReference type="EMBL" id="CAA9377085.1"/>
    </source>
</evidence>
<organism evidence="4">
    <name type="scientific">uncultured Propionibacteriaceae bacterium</name>
    <dbReference type="NCBI Taxonomy" id="257457"/>
    <lineage>
        <taxon>Bacteria</taxon>
        <taxon>Bacillati</taxon>
        <taxon>Actinomycetota</taxon>
        <taxon>Actinomycetes</taxon>
        <taxon>Propionibacteriales</taxon>
        <taxon>Propionibacteriaceae</taxon>
        <taxon>environmental samples</taxon>
    </lineage>
</organism>
<evidence type="ECO:0000259" key="3">
    <source>
        <dbReference type="Pfam" id="PF07995"/>
    </source>
</evidence>
<reference evidence="4" key="1">
    <citation type="submission" date="2020-02" db="EMBL/GenBank/DDBJ databases">
        <authorList>
            <person name="Meier V. D."/>
        </authorList>
    </citation>
    <scope>NUCLEOTIDE SEQUENCE</scope>
    <source>
        <strain evidence="4">AVDCRST_MAG75</strain>
    </source>
</reference>
<feature type="chain" id="PRO_5039610193" description="Glucose/Sorbosone dehydrogenase domain-containing protein" evidence="2">
    <location>
        <begin position="28"/>
        <end position="206"/>
    </location>
</feature>
<keyword evidence="2" id="KW-0732">Signal</keyword>
<dbReference type="InterPro" id="IPR012938">
    <property type="entry name" value="Glc/Sorbosone_DH"/>
</dbReference>
<evidence type="ECO:0000256" key="2">
    <source>
        <dbReference type="SAM" id="SignalP"/>
    </source>
</evidence>
<feature type="domain" description="Glucose/Sorbosone dehydrogenase" evidence="3">
    <location>
        <begin position="77"/>
        <end position="205"/>
    </location>
</feature>
<dbReference type="PANTHER" id="PTHR19328">
    <property type="entry name" value="HEDGEHOG-INTERACTING PROTEIN"/>
    <property type="match status" value="1"/>
</dbReference>
<protein>
    <recommendedName>
        <fullName evidence="3">Glucose/Sorbosone dehydrogenase domain-containing protein</fullName>
    </recommendedName>
</protein>
<gene>
    <name evidence="4" type="ORF">AVDCRST_MAG75-629</name>
</gene>
<dbReference type="Pfam" id="PF07995">
    <property type="entry name" value="GSDH"/>
    <property type="match status" value="1"/>
</dbReference>
<evidence type="ECO:0000256" key="1">
    <source>
        <dbReference type="SAM" id="MobiDB-lite"/>
    </source>
</evidence>
<dbReference type="EMBL" id="CADCUO010000041">
    <property type="protein sequence ID" value="CAA9377085.1"/>
    <property type="molecule type" value="Genomic_DNA"/>
</dbReference>
<feature type="region of interest" description="Disordered" evidence="1">
    <location>
        <begin position="49"/>
        <end position="74"/>
    </location>
</feature>
<feature type="compositionally biased region" description="Basic residues" evidence="1">
    <location>
        <begin position="52"/>
        <end position="64"/>
    </location>
</feature>
<dbReference type="InterPro" id="IPR011042">
    <property type="entry name" value="6-blade_b-propeller_TolB-like"/>
</dbReference>
<sequence>MNYVRRAGMLTASIGVAVLLTSCRDAASTLSSSPTTPRLRPPLRRGLVTSRPRAHTGCGHRPRRPLVGGVPRRHPAISERDSARILEVADNGGTRAIGTVEGLTRAGEGGLLGLALDDQDRLYVYSTAADGNRIQRFTVTGAAGSLSLGQPETLVDRMPSASYHDGGRIDFGPDDMLYATLGDAGDSSSAQDLESLGGKFLRMTPE</sequence>
<dbReference type="InterPro" id="IPR011041">
    <property type="entry name" value="Quinoprot_gluc/sorb_DH_b-prop"/>
</dbReference>
<feature type="signal peptide" evidence="2">
    <location>
        <begin position="1"/>
        <end position="27"/>
    </location>
</feature>
<accession>A0A6J4N7C5</accession>
<dbReference type="AlphaFoldDB" id="A0A6J4N7C5"/>